<accession>A0A7Y0HVC4</accession>
<keyword evidence="2 6" id="KW-0812">Transmembrane</keyword>
<feature type="domain" description="Fe-containing alcohol dehydrogenase-like C-terminal" evidence="8">
    <location>
        <begin position="699"/>
        <end position="860"/>
    </location>
</feature>
<evidence type="ECO:0000259" key="8">
    <source>
        <dbReference type="Pfam" id="PF25137"/>
    </source>
</evidence>
<dbReference type="FunFam" id="3.40.50.1970:FF:000003">
    <property type="entry name" value="Alcohol dehydrogenase, iron-containing"/>
    <property type="match status" value="1"/>
</dbReference>
<feature type="transmembrane region" description="Helical" evidence="6">
    <location>
        <begin position="302"/>
        <end position="327"/>
    </location>
</feature>
<reference evidence="9 10" key="1">
    <citation type="submission" date="2020-02" db="EMBL/GenBank/DDBJ databases">
        <title>Characterization of phylogenetic diversity of novel bifidobacterial species isolated in Czech ZOOs.</title>
        <authorList>
            <person name="Lugli G.A."/>
            <person name="Vera N.B."/>
            <person name="Ventura M."/>
        </authorList>
    </citation>
    <scope>NUCLEOTIDE SEQUENCE [LARGE SCALE GENOMIC DNA]</scope>
    <source>
        <strain evidence="9 10">DSM 109960</strain>
    </source>
</reference>
<keyword evidence="10" id="KW-1185">Reference proteome</keyword>
<evidence type="ECO:0000313" key="9">
    <source>
        <dbReference type="EMBL" id="NMM96077.1"/>
    </source>
</evidence>
<dbReference type="GO" id="GO:0022857">
    <property type="term" value="F:transmembrane transporter activity"/>
    <property type="evidence" value="ECO:0007669"/>
    <property type="project" value="InterPro"/>
</dbReference>
<feature type="transmembrane region" description="Helical" evidence="6">
    <location>
        <begin position="444"/>
        <end position="465"/>
    </location>
</feature>
<proteinExistence type="predicted"/>
<comment type="subcellular location">
    <subcellularLocation>
        <location evidence="1">Membrane</location>
        <topology evidence="1">Multi-pass membrane protein</topology>
    </subcellularLocation>
</comment>
<feature type="domain" description="Alcohol dehydrogenase iron-type/glycerol dehydrogenase GldA" evidence="7">
    <location>
        <begin position="520"/>
        <end position="687"/>
    </location>
</feature>
<protein>
    <submittedName>
        <fullName evidence="9">Amino acid permease</fullName>
    </submittedName>
</protein>
<feature type="transmembrane region" description="Helical" evidence="6">
    <location>
        <begin position="247"/>
        <end position="270"/>
    </location>
</feature>
<dbReference type="Pfam" id="PF13520">
    <property type="entry name" value="AA_permease_2"/>
    <property type="match status" value="1"/>
</dbReference>
<dbReference type="GO" id="GO:0004022">
    <property type="term" value="F:alcohol dehydrogenase (NAD+) activity"/>
    <property type="evidence" value="ECO:0007669"/>
    <property type="project" value="UniProtKB-ARBA"/>
</dbReference>
<evidence type="ECO:0000256" key="3">
    <source>
        <dbReference type="ARBA" id="ARBA00022989"/>
    </source>
</evidence>
<evidence type="ECO:0000256" key="4">
    <source>
        <dbReference type="ARBA" id="ARBA00023002"/>
    </source>
</evidence>
<evidence type="ECO:0000256" key="1">
    <source>
        <dbReference type="ARBA" id="ARBA00004141"/>
    </source>
</evidence>
<dbReference type="CDD" id="cd08185">
    <property type="entry name" value="Fe-ADH-like"/>
    <property type="match status" value="1"/>
</dbReference>
<dbReference type="RefSeq" id="WP_169079528.1">
    <property type="nucleotide sequence ID" value="NZ_JAAIIF010000008.1"/>
</dbReference>
<comment type="caution">
    <text evidence="9">The sequence shown here is derived from an EMBL/GenBank/DDBJ whole genome shotgun (WGS) entry which is preliminary data.</text>
</comment>
<feature type="transmembrane region" description="Helical" evidence="6">
    <location>
        <begin position="209"/>
        <end position="227"/>
    </location>
</feature>
<dbReference type="InterPro" id="IPR056798">
    <property type="entry name" value="ADH_Fe_C"/>
</dbReference>
<evidence type="ECO:0000259" key="7">
    <source>
        <dbReference type="Pfam" id="PF00465"/>
    </source>
</evidence>
<dbReference type="GO" id="GO:0016020">
    <property type="term" value="C:membrane"/>
    <property type="evidence" value="ECO:0007669"/>
    <property type="project" value="UniProtKB-SubCell"/>
</dbReference>
<dbReference type="Proteomes" id="UP000529710">
    <property type="component" value="Unassembled WGS sequence"/>
</dbReference>
<feature type="transmembrane region" description="Helical" evidence="6">
    <location>
        <begin position="15"/>
        <end position="34"/>
    </location>
</feature>
<keyword evidence="3 6" id="KW-1133">Transmembrane helix</keyword>
<feature type="transmembrane region" description="Helical" evidence="6">
    <location>
        <begin position="171"/>
        <end position="189"/>
    </location>
</feature>
<dbReference type="GO" id="GO:0046872">
    <property type="term" value="F:metal ion binding"/>
    <property type="evidence" value="ECO:0007669"/>
    <property type="project" value="InterPro"/>
</dbReference>
<feature type="transmembrane region" description="Helical" evidence="6">
    <location>
        <begin position="414"/>
        <end position="432"/>
    </location>
</feature>
<keyword evidence="4" id="KW-0560">Oxidoreductase</keyword>
<feature type="transmembrane region" description="Helical" evidence="6">
    <location>
        <begin position="348"/>
        <end position="366"/>
    </location>
</feature>
<organism evidence="9 10">
    <name type="scientific">Bifidobacterium erythrocebi</name>
    <dbReference type="NCBI Taxonomy" id="2675325"/>
    <lineage>
        <taxon>Bacteria</taxon>
        <taxon>Bacillati</taxon>
        <taxon>Actinomycetota</taxon>
        <taxon>Actinomycetes</taxon>
        <taxon>Bifidobacteriales</taxon>
        <taxon>Bifidobacteriaceae</taxon>
        <taxon>Bifidobacterium</taxon>
    </lineage>
</organism>
<dbReference type="Gene3D" id="1.20.1740.10">
    <property type="entry name" value="Amino acid/polyamine transporter I"/>
    <property type="match status" value="1"/>
</dbReference>
<evidence type="ECO:0000313" key="10">
    <source>
        <dbReference type="Proteomes" id="UP000529710"/>
    </source>
</evidence>
<feature type="transmembrane region" description="Helical" evidence="6">
    <location>
        <begin position="139"/>
        <end position="159"/>
    </location>
</feature>
<dbReference type="InterPro" id="IPR039697">
    <property type="entry name" value="Alcohol_dehydrogenase_Fe"/>
</dbReference>
<dbReference type="Pfam" id="PF00465">
    <property type="entry name" value="Fe-ADH"/>
    <property type="match status" value="1"/>
</dbReference>
<feature type="transmembrane region" description="Helical" evidence="6">
    <location>
        <begin position="94"/>
        <end position="119"/>
    </location>
</feature>
<feature type="transmembrane region" description="Helical" evidence="6">
    <location>
        <begin position="40"/>
        <end position="64"/>
    </location>
</feature>
<dbReference type="EMBL" id="JAAIIF010000008">
    <property type="protein sequence ID" value="NMM96077.1"/>
    <property type="molecule type" value="Genomic_DNA"/>
</dbReference>
<dbReference type="InterPro" id="IPR001670">
    <property type="entry name" value="ADH_Fe/GldA"/>
</dbReference>
<feature type="transmembrane region" description="Helical" evidence="6">
    <location>
        <begin position="372"/>
        <end position="394"/>
    </location>
</feature>
<sequence length="890" mass="95186">METHTRTTSKFNKTFSSMDILMIAFGAMIGWGWVVSTGDWIGTAGVIGAMLGFILGGVMIFFIGMTYAELTPAMPECGGEHVFSMRAMGPVGSFVCTWAIILGYVSVVCFEACALPTIITYVWPQFLQGYLYSVAGFDIYATWLATAIVFAVFITVINIMGAKTAAKLQNILTLAIGAAGILLIAASVVTGDPSNLEGQMFAGSGMEGMMGTIIKVAAVSPFFFIGFDVIPQAAEEINVPLKKIGKILMLSIILGVGFYALIIFSVGYVMNGDQIVASYNGTGLVTADAMANAFHSKIMAKVLILAGMCGIITSWNSFMIGGSRAMYSMAESYMIPRFFGKLHPKTNTPYVSILVVGLLSVLAPFAGRKMLVWIVDAGNFGCILAYCMVSLSFIILHVKEPTMPRPYKVRHWKFIGAMAVLMSAIMIMLYILPGTGVTLAPQEWAMVAGWSLFGVVFFAFSKLVYKEKFGYYAQLSVGENETGEKSDETATTVRASSAVMAAESSAPDEWTRGFDYFLPINLVFGQGKVEQVGKLAAAHGSTAMIVTGGNSVKRTGTYDRVRALLEHEGMRTVLFDQVTPNPLTTTVEEGARLAAEQHADIVIGLGGGSAMDAAKGIAFMACNEGNVSEYIYGERTSDKALPIIQVPTTFGTGSESNGFAVMTNLGNGDKKSLRSPALVATASIVDPDLMRTMPSGVIAANGCDMLCHCIEAFTANNAQPFTDALALYAIPLIANNIVSLYRGEGTDEQWSKVCLAGTIGGMVINTAGITLGHAMEHPVSGLKDVTHGRGLAAIEPTAIEATYRYNRFKFGRVARMLGGFTAEDCAPRMRTLLKDLDLDVSLGDLGIEKKDIPWLVSNARKVSPGNLVNTPGSESVTTEESLESLYGSML</sequence>
<dbReference type="PANTHER" id="PTHR11496:SF104">
    <property type="entry name" value="3-DEOXY-ALPHA-D-MANNO-OCTULOSONATE 8-OXIDASE"/>
    <property type="match status" value="1"/>
</dbReference>
<dbReference type="AlphaFoldDB" id="A0A7Y0HVC4"/>
<dbReference type="Gene3D" id="1.20.1090.10">
    <property type="entry name" value="Dehydroquinate synthase-like - alpha domain"/>
    <property type="match status" value="1"/>
</dbReference>
<dbReference type="Gene3D" id="3.40.50.1970">
    <property type="match status" value="1"/>
</dbReference>
<dbReference type="SUPFAM" id="SSF56796">
    <property type="entry name" value="Dehydroquinate synthase-like"/>
    <property type="match status" value="1"/>
</dbReference>
<dbReference type="PANTHER" id="PTHR11496">
    <property type="entry name" value="ALCOHOL DEHYDROGENASE"/>
    <property type="match status" value="1"/>
</dbReference>
<dbReference type="Pfam" id="PF25137">
    <property type="entry name" value="ADH_Fe_C"/>
    <property type="match status" value="1"/>
</dbReference>
<keyword evidence="5 6" id="KW-0472">Membrane</keyword>
<gene>
    <name evidence="9" type="ORF">G1C98_0813</name>
</gene>
<evidence type="ECO:0000256" key="5">
    <source>
        <dbReference type="ARBA" id="ARBA00023136"/>
    </source>
</evidence>
<evidence type="ECO:0000256" key="6">
    <source>
        <dbReference type="SAM" id="Phobius"/>
    </source>
</evidence>
<evidence type="ECO:0000256" key="2">
    <source>
        <dbReference type="ARBA" id="ARBA00022692"/>
    </source>
</evidence>
<dbReference type="InterPro" id="IPR002293">
    <property type="entry name" value="AA/rel_permease1"/>
</dbReference>
<name>A0A7Y0HVC4_9BIFI</name>